<dbReference type="OrthoDB" id="2014563at2759"/>
<organism evidence="2 3">
    <name type="scientific">Tetrabaena socialis</name>
    <dbReference type="NCBI Taxonomy" id="47790"/>
    <lineage>
        <taxon>Eukaryota</taxon>
        <taxon>Viridiplantae</taxon>
        <taxon>Chlorophyta</taxon>
        <taxon>core chlorophytes</taxon>
        <taxon>Chlorophyceae</taxon>
        <taxon>CS clade</taxon>
        <taxon>Chlamydomonadales</taxon>
        <taxon>Tetrabaenaceae</taxon>
        <taxon>Tetrabaena</taxon>
    </lineage>
</organism>
<sequence>MQSTGRGLATGQAGPCCSRPVVRLPQLYRHQRRLHSALPLPHPPAASAAFGASPSGDSQPHSPPAEDFKPFQRLKERDPYKLLGLSREAAFEEVQDARNYLYDLYRWHEPSREAIELAFDTVIKEKLSSRHKFGFQPIRMGRRGDVMAAARAGWNKKIYDLFDPTITFRTLINEGSVFALLALW</sequence>
<reference evidence="2 3" key="1">
    <citation type="journal article" date="2017" name="Mol. Biol. Evol.">
        <title>The 4-celled Tetrabaena socialis nuclear genome reveals the essential components for genetic control of cell number at the origin of multicellularity in the volvocine lineage.</title>
        <authorList>
            <person name="Featherston J."/>
            <person name="Arakaki Y."/>
            <person name="Hanschen E.R."/>
            <person name="Ferris P.J."/>
            <person name="Michod R.E."/>
            <person name="Olson B.J.S.C."/>
            <person name="Nozaki H."/>
            <person name="Durand P.M."/>
        </authorList>
    </citation>
    <scope>NUCLEOTIDE SEQUENCE [LARGE SCALE GENOMIC DNA]</scope>
    <source>
        <strain evidence="2 3">NIES-571</strain>
    </source>
</reference>
<dbReference type="Pfam" id="PF11833">
    <property type="entry name" value="CPP1-like"/>
    <property type="match status" value="1"/>
</dbReference>
<dbReference type="PANTHER" id="PTHR33372">
    <property type="match status" value="1"/>
</dbReference>
<comment type="caution">
    <text evidence="2">The sequence shown here is derived from an EMBL/GenBank/DDBJ whole genome shotgun (WGS) entry which is preliminary data.</text>
</comment>
<accession>A0A2J8AAS9</accession>
<gene>
    <name evidence="2" type="ORF">TSOC_003733</name>
</gene>
<dbReference type="Proteomes" id="UP000236333">
    <property type="component" value="Unassembled WGS sequence"/>
</dbReference>
<evidence type="ECO:0000313" key="2">
    <source>
        <dbReference type="EMBL" id="PNH09625.1"/>
    </source>
</evidence>
<feature type="compositionally biased region" description="Low complexity" evidence="1">
    <location>
        <begin position="45"/>
        <end position="56"/>
    </location>
</feature>
<proteinExistence type="predicted"/>
<protein>
    <submittedName>
        <fullName evidence="2">Uncharacterized protein</fullName>
    </submittedName>
</protein>
<name>A0A2J8AAS9_9CHLO</name>
<dbReference type="PANTHER" id="PTHR33372:SF2">
    <property type="entry name" value="PROTEIN CHAPERONE-LIKE PROTEIN OF POR1, CHLOROPLASTIC"/>
    <property type="match status" value="1"/>
</dbReference>
<evidence type="ECO:0000313" key="3">
    <source>
        <dbReference type="Proteomes" id="UP000236333"/>
    </source>
</evidence>
<keyword evidence="3" id="KW-1185">Reference proteome</keyword>
<dbReference type="AlphaFoldDB" id="A0A2J8AAS9"/>
<dbReference type="EMBL" id="PGGS01000083">
    <property type="protein sequence ID" value="PNH09625.1"/>
    <property type="molecule type" value="Genomic_DNA"/>
</dbReference>
<evidence type="ECO:0000256" key="1">
    <source>
        <dbReference type="SAM" id="MobiDB-lite"/>
    </source>
</evidence>
<dbReference type="GO" id="GO:0031969">
    <property type="term" value="C:chloroplast membrane"/>
    <property type="evidence" value="ECO:0007669"/>
    <property type="project" value="TreeGrafter"/>
</dbReference>
<dbReference type="InterPro" id="IPR021788">
    <property type="entry name" value="CPP1-like"/>
</dbReference>
<feature type="region of interest" description="Disordered" evidence="1">
    <location>
        <begin position="37"/>
        <end position="71"/>
    </location>
</feature>